<dbReference type="SUPFAM" id="SSF55166">
    <property type="entry name" value="Hedgehog/DD-peptidase"/>
    <property type="match status" value="1"/>
</dbReference>
<dbReference type="Pfam" id="PF02557">
    <property type="entry name" value="VanY"/>
    <property type="match status" value="1"/>
</dbReference>
<feature type="region of interest" description="Disordered" evidence="1">
    <location>
        <begin position="48"/>
        <end position="70"/>
    </location>
</feature>
<gene>
    <name evidence="3" type="ORF">HLY00_5737</name>
</gene>
<dbReference type="Gene3D" id="3.30.1380.10">
    <property type="match status" value="1"/>
</dbReference>
<dbReference type="GO" id="GO:0004180">
    <property type="term" value="F:carboxypeptidase activity"/>
    <property type="evidence" value="ECO:0007669"/>
    <property type="project" value="UniProtKB-KW"/>
</dbReference>
<keyword evidence="3" id="KW-0121">Carboxypeptidase</keyword>
<dbReference type="PANTHER" id="PTHR34385">
    <property type="entry name" value="D-ALANYL-D-ALANINE CARBOXYPEPTIDASE"/>
    <property type="match status" value="1"/>
</dbReference>
<organism evidence="3 4">
    <name type="scientific">Mycolicibacterium hippocampi</name>
    <dbReference type="NCBI Taxonomy" id="659824"/>
    <lineage>
        <taxon>Bacteria</taxon>
        <taxon>Bacillati</taxon>
        <taxon>Actinomycetota</taxon>
        <taxon>Actinomycetes</taxon>
        <taxon>Mycobacteriales</taxon>
        <taxon>Mycobacteriaceae</taxon>
        <taxon>Mycolicibacterium</taxon>
    </lineage>
</organism>
<evidence type="ECO:0000256" key="1">
    <source>
        <dbReference type="SAM" id="MobiDB-lite"/>
    </source>
</evidence>
<keyword evidence="3" id="KW-0645">Protease</keyword>
<keyword evidence="3" id="KW-0378">Hydrolase</keyword>
<proteinExistence type="predicted"/>
<keyword evidence="4" id="KW-1185">Reference proteome</keyword>
<protein>
    <submittedName>
        <fullName evidence="3">D-alanyl-D-alanine carboxypeptidase family protein</fullName>
    </submittedName>
</protein>
<name>A0A850PLM0_9MYCO</name>
<dbReference type="InterPro" id="IPR052179">
    <property type="entry name" value="DD-CPase-like"/>
</dbReference>
<dbReference type="GO" id="GO:0006508">
    <property type="term" value="P:proteolysis"/>
    <property type="evidence" value="ECO:0007669"/>
    <property type="project" value="InterPro"/>
</dbReference>
<dbReference type="PANTHER" id="PTHR34385:SF1">
    <property type="entry name" value="PEPTIDOGLYCAN L-ALANYL-D-GLUTAMATE ENDOPEPTIDASE CWLK"/>
    <property type="match status" value="1"/>
</dbReference>
<evidence type="ECO:0000313" key="3">
    <source>
        <dbReference type="EMBL" id="NVN49617.1"/>
    </source>
</evidence>
<reference evidence="3 4" key="1">
    <citation type="submission" date="2020-05" db="EMBL/GenBank/DDBJ databases">
        <title>Draft genome sequence of Mycobacterium hippocampi DL, isolated from European seabass, Dicentrarchus labrax, reared in fish farms.</title>
        <authorList>
            <person name="Stathopoulou P."/>
            <person name="Asimakis E."/>
            <person name="Tzokas K."/>
            <person name="Batargias C."/>
            <person name="Tsiamis G."/>
        </authorList>
    </citation>
    <scope>NUCLEOTIDE SEQUENCE [LARGE SCALE GENOMIC DNA]</scope>
    <source>
        <strain evidence="3 4">DL</strain>
    </source>
</reference>
<comment type="caution">
    <text evidence="3">The sequence shown here is derived from an EMBL/GenBank/DDBJ whole genome shotgun (WGS) entry which is preliminary data.</text>
</comment>
<accession>A0A850PLM0</accession>
<evidence type="ECO:0000313" key="4">
    <source>
        <dbReference type="Proteomes" id="UP000570517"/>
    </source>
</evidence>
<dbReference type="InterPro" id="IPR003709">
    <property type="entry name" value="VanY-like_core_dom"/>
</dbReference>
<evidence type="ECO:0000259" key="2">
    <source>
        <dbReference type="Pfam" id="PF02557"/>
    </source>
</evidence>
<sequence length="223" mass="23083">MSAHDTPRPAGMSRALAAIGGAFGVLLVSACGQSPEVALVQTSILVPPAPEPPAPEPPAPEPPTPAPGDTFDIGPAAVDTTGGWLPDGTMLSPFDVSNPILSQLDPALLQAVQEAARAAEAQGVQLWVTSGWRSKGFQQRLFDNAVVSYGSVGAAAEFVATPEVSKHVTGQAIDIGPVEADMWLIANGSRFGLCQIYDNEIWHFELAADVNGNCPPLRPNAAG</sequence>
<feature type="compositionally biased region" description="Pro residues" evidence="1">
    <location>
        <begin position="48"/>
        <end position="66"/>
    </location>
</feature>
<dbReference type="Proteomes" id="UP000570517">
    <property type="component" value="Unassembled WGS sequence"/>
</dbReference>
<dbReference type="InterPro" id="IPR009045">
    <property type="entry name" value="Zn_M74/Hedgehog-like"/>
</dbReference>
<feature type="domain" description="D-alanyl-D-alanine carboxypeptidase-like core" evidence="2">
    <location>
        <begin position="103"/>
        <end position="182"/>
    </location>
</feature>
<dbReference type="CDD" id="cd14846">
    <property type="entry name" value="Peptidase_M15_like"/>
    <property type="match status" value="1"/>
</dbReference>
<dbReference type="AlphaFoldDB" id="A0A850PLM0"/>
<dbReference type="EMBL" id="JABFYL010000017">
    <property type="protein sequence ID" value="NVN49617.1"/>
    <property type="molecule type" value="Genomic_DNA"/>
</dbReference>